<organism evidence="2">
    <name type="scientific">Streptomyces sp. CMC78</name>
    <dbReference type="NCBI Taxonomy" id="3231512"/>
    <lineage>
        <taxon>Bacteria</taxon>
        <taxon>Bacillati</taxon>
        <taxon>Actinomycetota</taxon>
        <taxon>Actinomycetes</taxon>
        <taxon>Kitasatosporales</taxon>
        <taxon>Streptomycetaceae</taxon>
        <taxon>Streptomyces</taxon>
    </lineage>
</organism>
<feature type="transmembrane region" description="Helical" evidence="1">
    <location>
        <begin position="59"/>
        <end position="85"/>
    </location>
</feature>
<dbReference type="AlphaFoldDB" id="A0AB33KJL8"/>
<name>A0AB33KJL8_9ACTN</name>
<keyword evidence="1" id="KW-0472">Membrane</keyword>
<feature type="transmembrane region" description="Helical" evidence="1">
    <location>
        <begin position="16"/>
        <end position="38"/>
    </location>
</feature>
<dbReference type="RefSeq" id="WP_408053907.1">
    <property type="nucleotide sequence ID" value="NZ_AP035884.1"/>
</dbReference>
<keyword evidence="1" id="KW-1133">Transmembrane helix</keyword>
<sequence>MNTFLVELATRLMDRWLTALVAPGLLWMAVLVSATRLGQTTPFELVRLSDWLVSLSRQPALQTTAVAILLAVTVVLAAGVVGLLAGALGGLAERCWALLGVLPPAAWLLEARRRRWDGATRRLRGAILQAAERDAQGADAGRADALALRRRRQRDRLGPARPVRPTRIGDRYARTAERVRRVNGLDDLALVWPRLWTVLPDPLRTEIAAARVGTSDAARLFGWGTLYLALSVCWWPAALLGTAIFAVATVRARSTSENLSALIETAVDLHSADLSERLGLPAASSQVAAGQAITDQLRGAPSRDDASTAD</sequence>
<reference evidence="2" key="1">
    <citation type="submission" date="2024-07" db="EMBL/GenBank/DDBJ databases">
        <title>Complete genome sequences of cellulolytic bacteria, Kitasatospora sp. CMC57 and Streptomyces sp. CMC78, isolated from Japanese agricultural soil.</title>
        <authorList>
            <person name="Hashimoto T."/>
            <person name="Ito M."/>
            <person name="Iwamoto M."/>
            <person name="Fukahori D."/>
            <person name="Shoda T."/>
            <person name="Sakoda M."/>
            <person name="Morohoshi T."/>
            <person name="Mitsuboshi M."/>
            <person name="Nishizawa T."/>
        </authorList>
    </citation>
    <scope>NUCLEOTIDE SEQUENCE</scope>
    <source>
        <strain evidence="2">CMC78</strain>
    </source>
</reference>
<dbReference type="EMBL" id="AP035884">
    <property type="protein sequence ID" value="BFP53649.1"/>
    <property type="molecule type" value="Genomic_DNA"/>
</dbReference>
<protein>
    <recommendedName>
        <fullName evidence="3">Vegetative cell wall protein gp1</fullName>
    </recommendedName>
</protein>
<proteinExistence type="predicted"/>
<keyword evidence="1" id="KW-0812">Transmembrane</keyword>
<evidence type="ECO:0008006" key="3">
    <source>
        <dbReference type="Google" id="ProtNLM"/>
    </source>
</evidence>
<accession>A0AB33KJL8</accession>
<dbReference type="KEGG" id="stcm:SCMC78_34560"/>
<gene>
    <name evidence="2" type="ORF">SCMC78_34560</name>
</gene>
<evidence type="ECO:0000256" key="1">
    <source>
        <dbReference type="SAM" id="Phobius"/>
    </source>
</evidence>
<evidence type="ECO:0000313" key="2">
    <source>
        <dbReference type="EMBL" id="BFP53649.1"/>
    </source>
</evidence>
<feature type="transmembrane region" description="Helical" evidence="1">
    <location>
        <begin position="226"/>
        <end position="248"/>
    </location>
</feature>